<dbReference type="Pfam" id="PF14559">
    <property type="entry name" value="TPR_19"/>
    <property type="match status" value="2"/>
</dbReference>
<evidence type="ECO:0000256" key="2">
    <source>
        <dbReference type="PROSITE-ProRule" id="PRU00339"/>
    </source>
</evidence>
<dbReference type="Pfam" id="PF13469">
    <property type="entry name" value="Sulfotransfer_3"/>
    <property type="match status" value="1"/>
</dbReference>
<evidence type="ECO:0000313" key="3">
    <source>
        <dbReference type="EMBL" id="MFC4700553.1"/>
    </source>
</evidence>
<gene>
    <name evidence="3" type="ORF">ACFO4O_10310</name>
</gene>
<dbReference type="Gene3D" id="3.40.50.300">
    <property type="entry name" value="P-loop containing nucleotide triphosphate hydrolases"/>
    <property type="match status" value="1"/>
</dbReference>
<dbReference type="InterPro" id="IPR011990">
    <property type="entry name" value="TPR-like_helical_dom_sf"/>
</dbReference>
<sequence>MTLEQQIKQAISKGQLQDAINMAEQAIAELDKQGAEHQQHIALLYILAVATRLSGDLKKAIEINESLLALSDSHARAHQELAYAHRAMGDDLQSASHFYQATQFNPALLSSWKGLLQHYQKSHNDQAADLATAQINYLSELPKQLLHARDLMHEGQLHQADQLCRKFLQTHKHHPEGMLLLAEIGIALKVYADAEFLLESCLALHPEHRAAGIEYLKLLTKMGRFQDALDCANNLLVKHPTHPAVLSAKASALLGLGEAEQAIELYQQLLEDSPNQAGLHLLKGHAYKAAGQLEHAVSAYQKAYTIKADFGDAYWSLANTKTYSFSDAELEAMEKQTQQNIHLEDKAHFYFALGKALEDKQSFDSSFAYYDKGNAIKRAQSGYQAEQFEQQVRQHKQVFTKALFNTLNKVGDAAGDPIFIVGLPRSGSTLLEQILASHSHIDGTMELHNILGLASRLKGQKNKYPDIVATLDKDYFQRFGAQYIKDTRAYRAGAPMFIDKMPNNFLHIGLIKLILPNAKIIDARREPMACCFSNFKQLFAEGQEFTYGLENIGRYYKAYMDMMAHWNEVLPGFVLHVQHEDVINNLEEQVARMLDFCGLPFEQACVDFHKTKRTIKTPSSEQVRQPIFKDSMQQHLHYDKHLARLKNLVGKLN</sequence>
<dbReference type="InterPro" id="IPR026634">
    <property type="entry name" value="TPST-like"/>
</dbReference>
<name>A0ABV9LY72_9ALTE</name>
<dbReference type="SUPFAM" id="SSF52540">
    <property type="entry name" value="P-loop containing nucleoside triphosphate hydrolases"/>
    <property type="match status" value="1"/>
</dbReference>
<dbReference type="PANTHER" id="PTHR12788:SF10">
    <property type="entry name" value="PROTEIN-TYROSINE SULFOTRANSFERASE"/>
    <property type="match status" value="1"/>
</dbReference>
<organism evidence="3 4">
    <name type="scientific">Glaciecola siphonariae</name>
    <dbReference type="NCBI Taxonomy" id="521012"/>
    <lineage>
        <taxon>Bacteria</taxon>
        <taxon>Pseudomonadati</taxon>
        <taxon>Pseudomonadota</taxon>
        <taxon>Gammaproteobacteria</taxon>
        <taxon>Alteromonadales</taxon>
        <taxon>Alteromonadaceae</taxon>
        <taxon>Glaciecola</taxon>
    </lineage>
</organism>
<dbReference type="InterPro" id="IPR027417">
    <property type="entry name" value="P-loop_NTPase"/>
</dbReference>
<dbReference type="PANTHER" id="PTHR12788">
    <property type="entry name" value="PROTEIN-TYROSINE SULFOTRANSFERASE 2"/>
    <property type="match status" value="1"/>
</dbReference>
<dbReference type="PROSITE" id="PS50005">
    <property type="entry name" value="TPR"/>
    <property type="match status" value="2"/>
</dbReference>
<proteinExistence type="predicted"/>
<accession>A0ABV9LY72</accession>
<protein>
    <submittedName>
        <fullName evidence="3">Tetratricopeptide repeat-containing sulfotransferase family protein</fullName>
    </submittedName>
</protein>
<dbReference type="EMBL" id="JBHSGU010000002">
    <property type="protein sequence ID" value="MFC4700553.1"/>
    <property type="molecule type" value="Genomic_DNA"/>
</dbReference>
<dbReference type="Proteomes" id="UP001595897">
    <property type="component" value="Unassembled WGS sequence"/>
</dbReference>
<dbReference type="SUPFAM" id="SSF48452">
    <property type="entry name" value="TPR-like"/>
    <property type="match status" value="1"/>
</dbReference>
<keyword evidence="2" id="KW-0802">TPR repeat</keyword>
<comment type="caution">
    <text evidence="3">The sequence shown here is derived from an EMBL/GenBank/DDBJ whole genome shotgun (WGS) entry which is preliminary data.</text>
</comment>
<keyword evidence="4" id="KW-1185">Reference proteome</keyword>
<dbReference type="Gene3D" id="1.25.40.10">
    <property type="entry name" value="Tetratricopeptide repeat domain"/>
    <property type="match status" value="2"/>
</dbReference>
<dbReference type="InterPro" id="IPR019734">
    <property type="entry name" value="TPR_rpt"/>
</dbReference>
<feature type="repeat" description="TPR" evidence="2">
    <location>
        <begin position="277"/>
        <end position="310"/>
    </location>
</feature>
<keyword evidence="1" id="KW-0808">Transferase</keyword>
<evidence type="ECO:0000256" key="1">
    <source>
        <dbReference type="ARBA" id="ARBA00022679"/>
    </source>
</evidence>
<dbReference type="SMART" id="SM00028">
    <property type="entry name" value="TPR"/>
    <property type="match status" value="6"/>
</dbReference>
<reference evidence="4" key="1">
    <citation type="journal article" date="2019" name="Int. J. Syst. Evol. Microbiol.">
        <title>The Global Catalogue of Microorganisms (GCM) 10K type strain sequencing project: providing services to taxonomists for standard genome sequencing and annotation.</title>
        <authorList>
            <consortium name="The Broad Institute Genomics Platform"/>
            <consortium name="The Broad Institute Genome Sequencing Center for Infectious Disease"/>
            <person name="Wu L."/>
            <person name="Ma J."/>
        </authorList>
    </citation>
    <scope>NUCLEOTIDE SEQUENCE [LARGE SCALE GENOMIC DNA]</scope>
    <source>
        <strain evidence="4">KACC 12507</strain>
    </source>
</reference>
<dbReference type="RefSeq" id="WP_382408050.1">
    <property type="nucleotide sequence ID" value="NZ_JBHSGU010000002.1"/>
</dbReference>
<feature type="repeat" description="TPR" evidence="2">
    <location>
        <begin position="243"/>
        <end position="276"/>
    </location>
</feature>
<evidence type="ECO:0000313" key="4">
    <source>
        <dbReference type="Proteomes" id="UP001595897"/>
    </source>
</evidence>